<evidence type="ECO:0000313" key="3">
    <source>
        <dbReference type="Proteomes" id="UP000313359"/>
    </source>
</evidence>
<accession>A0A5C2RTE5</accession>
<feature type="compositionally biased region" description="Basic and acidic residues" evidence="1">
    <location>
        <begin position="1"/>
        <end position="15"/>
    </location>
</feature>
<protein>
    <submittedName>
        <fullName evidence="2">Uncharacterized protein</fullName>
    </submittedName>
</protein>
<proteinExistence type="predicted"/>
<feature type="region of interest" description="Disordered" evidence="1">
    <location>
        <begin position="137"/>
        <end position="157"/>
    </location>
</feature>
<feature type="compositionally biased region" description="Basic residues" evidence="1">
    <location>
        <begin position="343"/>
        <end position="355"/>
    </location>
</feature>
<dbReference type="Proteomes" id="UP000313359">
    <property type="component" value="Unassembled WGS sequence"/>
</dbReference>
<reference evidence="2" key="1">
    <citation type="journal article" date="2018" name="Genome Biol. Evol.">
        <title>Genomics and development of Lentinus tigrinus, a white-rot wood-decaying mushroom with dimorphic fruiting bodies.</title>
        <authorList>
            <person name="Wu B."/>
            <person name="Xu Z."/>
            <person name="Knudson A."/>
            <person name="Carlson A."/>
            <person name="Chen N."/>
            <person name="Kovaka S."/>
            <person name="LaButti K."/>
            <person name="Lipzen A."/>
            <person name="Pennachio C."/>
            <person name="Riley R."/>
            <person name="Schakwitz W."/>
            <person name="Umezawa K."/>
            <person name="Ohm R.A."/>
            <person name="Grigoriev I.V."/>
            <person name="Nagy L.G."/>
            <person name="Gibbons J."/>
            <person name="Hibbett D."/>
        </authorList>
    </citation>
    <scope>NUCLEOTIDE SEQUENCE [LARGE SCALE GENOMIC DNA]</scope>
    <source>
        <strain evidence="2">ALCF2SS1-6</strain>
    </source>
</reference>
<organism evidence="2 3">
    <name type="scientific">Lentinus tigrinus ALCF2SS1-6</name>
    <dbReference type="NCBI Taxonomy" id="1328759"/>
    <lineage>
        <taxon>Eukaryota</taxon>
        <taxon>Fungi</taxon>
        <taxon>Dikarya</taxon>
        <taxon>Basidiomycota</taxon>
        <taxon>Agaricomycotina</taxon>
        <taxon>Agaricomycetes</taxon>
        <taxon>Polyporales</taxon>
        <taxon>Polyporaceae</taxon>
        <taxon>Lentinus</taxon>
    </lineage>
</organism>
<feature type="region of interest" description="Disordered" evidence="1">
    <location>
        <begin position="213"/>
        <end position="355"/>
    </location>
</feature>
<keyword evidence="3" id="KW-1185">Reference proteome</keyword>
<feature type="compositionally biased region" description="Basic and acidic residues" evidence="1">
    <location>
        <begin position="333"/>
        <end position="342"/>
    </location>
</feature>
<name>A0A5C2RTE5_9APHY</name>
<dbReference type="AlphaFoldDB" id="A0A5C2RTE5"/>
<feature type="region of interest" description="Disordered" evidence="1">
    <location>
        <begin position="1"/>
        <end position="26"/>
    </location>
</feature>
<sequence>MLDNSDRTNAAERTARIRRYRNRRTAATTRQPTLWNIISSAVRGLLSSGDDSDVRDAPRPRRHVEWPAVEELPPFVSPAAPILQHSNPHPPVPVVQPPALPAPLPVQAPHNTNYGQGSGPTFSAPFSNPASFYFSGTSTSTSTLSEESSSSSVSFESGCWSPETGWTPCPSLEPSHDEDNHSDAGSDITLCEENEWPLAKRRRVNPIPPTVALTHLSPTYATPSRRVRHSRADNEERRTRRELMRRLRDRLPPIGPPGVRIGGAPGPEPAPTPISQSRVPRSGVVEASAQPVAGPSRPLRRRGQHVQVPGPSLRPRKRSRDEDGTSETGAGHQDGEGRDRDGQRKKRRTRRSKKD</sequence>
<feature type="compositionally biased region" description="Basic and acidic residues" evidence="1">
    <location>
        <begin position="230"/>
        <end position="251"/>
    </location>
</feature>
<gene>
    <name evidence="2" type="ORF">L227DRAFT_657716</name>
</gene>
<evidence type="ECO:0000313" key="2">
    <source>
        <dbReference type="EMBL" id="RPD54239.1"/>
    </source>
</evidence>
<dbReference type="EMBL" id="ML122308">
    <property type="protein sequence ID" value="RPD54239.1"/>
    <property type="molecule type" value="Genomic_DNA"/>
</dbReference>
<evidence type="ECO:0000256" key="1">
    <source>
        <dbReference type="SAM" id="MobiDB-lite"/>
    </source>
</evidence>